<name>A0A9D4FQ75_DREPO</name>
<proteinExistence type="predicted"/>
<comment type="caution">
    <text evidence="1">The sequence shown here is derived from an EMBL/GenBank/DDBJ whole genome shotgun (WGS) entry which is preliminary data.</text>
</comment>
<reference evidence="1" key="2">
    <citation type="submission" date="2020-11" db="EMBL/GenBank/DDBJ databases">
        <authorList>
            <person name="McCartney M.A."/>
            <person name="Auch B."/>
            <person name="Kono T."/>
            <person name="Mallez S."/>
            <person name="Becker A."/>
            <person name="Gohl D.M."/>
            <person name="Silverstein K.A.T."/>
            <person name="Koren S."/>
            <person name="Bechman K.B."/>
            <person name="Herman A."/>
            <person name="Abrahante J.E."/>
            <person name="Garbe J."/>
        </authorList>
    </citation>
    <scope>NUCLEOTIDE SEQUENCE</scope>
    <source>
        <strain evidence="1">Duluth1</strain>
        <tissue evidence="1">Whole animal</tissue>
    </source>
</reference>
<dbReference type="EMBL" id="JAIWYP010000007">
    <property type="protein sequence ID" value="KAH3801253.1"/>
    <property type="molecule type" value="Genomic_DNA"/>
</dbReference>
<organism evidence="1 2">
    <name type="scientific">Dreissena polymorpha</name>
    <name type="common">Zebra mussel</name>
    <name type="synonym">Mytilus polymorpha</name>
    <dbReference type="NCBI Taxonomy" id="45954"/>
    <lineage>
        <taxon>Eukaryota</taxon>
        <taxon>Metazoa</taxon>
        <taxon>Spiralia</taxon>
        <taxon>Lophotrochozoa</taxon>
        <taxon>Mollusca</taxon>
        <taxon>Bivalvia</taxon>
        <taxon>Autobranchia</taxon>
        <taxon>Heteroconchia</taxon>
        <taxon>Euheterodonta</taxon>
        <taxon>Imparidentia</taxon>
        <taxon>Neoheterodontei</taxon>
        <taxon>Myida</taxon>
        <taxon>Dreissenoidea</taxon>
        <taxon>Dreissenidae</taxon>
        <taxon>Dreissena</taxon>
    </lineage>
</organism>
<sequence length="122" mass="13151">MLPTCKISLKAHTLLRVGSIATPAAVERFHARFATLENGAVATGVRVVVARYLAVHPLRALAMSVPDHVVVEWQTGAQALTPRALTDVQALTAAAQSGNTRNKALVKMAMSKQRKTRTVCYM</sequence>
<evidence type="ECO:0000313" key="2">
    <source>
        <dbReference type="Proteomes" id="UP000828390"/>
    </source>
</evidence>
<accession>A0A9D4FQ75</accession>
<reference evidence="1" key="1">
    <citation type="journal article" date="2019" name="bioRxiv">
        <title>The Genome of the Zebra Mussel, Dreissena polymorpha: A Resource for Invasive Species Research.</title>
        <authorList>
            <person name="McCartney M.A."/>
            <person name="Auch B."/>
            <person name="Kono T."/>
            <person name="Mallez S."/>
            <person name="Zhang Y."/>
            <person name="Obille A."/>
            <person name="Becker A."/>
            <person name="Abrahante J.E."/>
            <person name="Garbe J."/>
            <person name="Badalamenti J.P."/>
            <person name="Herman A."/>
            <person name="Mangelson H."/>
            <person name="Liachko I."/>
            <person name="Sullivan S."/>
            <person name="Sone E.D."/>
            <person name="Koren S."/>
            <person name="Silverstein K.A.T."/>
            <person name="Beckman K.B."/>
            <person name="Gohl D.M."/>
        </authorList>
    </citation>
    <scope>NUCLEOTIDE SEQUENCE</scope>
    <source>
        <strain evidence="1">Duluth1</strain>
        <tissue evidence="1">Whole animal</tissue>
    </source>
</reference>
<dbReference type="AlphaFoldDB" id="A0A9D4FQ75"/>
<keyword evidence="2" id="KW-1185">Reference proteome</keyword>
<evidence type="ECO:0000313" key="1">
    <source>
        <dbReference type="EMBL" id="KAH3801253.1"/>
    </source>
</evidence>
<protein>
    <submittedName>
        <fullName evidence="1">Uncharacterized protein</fullName>
    </submittedName>
</protein>
<gene>
    <name evidence="1" type="ORF">DPMN_154900</name>
</gene>
<dbReference type="Proteomes" id="UP000828390">
    <property type="component" value="Unassembled WGS sequence"/>
</dbReference>